<evidence type="ECO:0000256" key="1">
    <source>
        <dbReference type="ARBA" id="ARBA00004651"/>
    </source>
</evidence>
<dbReference type="RefSeq" id="WP_160600281.1">
    <property type="nucleotide sequence ID" value="NZ_WTYU01000001.1"/>
</dbReference>
<evidence type="ECO:0000256" key="3">
    <source>
        <dbReference type="ARBA" id="ARBA00022692"/>
    </source>
</evidence>
<dbReference type="InterPro" id="IPR051311">
    <property type="entry name" value="DedA_domain"/>
</dbReference>
<gene>
    <name evidence="8" type="ORF">GRI44_04850</name>
</gene>
<dbReference type="GO" id="GO:0005886">
    <property type="term" value="C:plasma membrane"/>
    <property type="evidence" value="ECO:0007669"/>
    <property type="project" value="UniProtKB-SubCell"/>
</dbReference>
<accession>A0A6L7GF14</accession>
<evidence type="ECO:0000256" key="6">
    <source>
        <dbReference type="SAM" id="Phobius"/>
    </source>
</evidence>
<dbReference type="AlphaFoldDB" id="A0A6L7GF14"/>
<dbReference type="PANTHER" id="PTHR42709:SF6">
    <property type="entry name" value="UNDECAPRENYL PHOSPHATE TRANSPORTER A"/>
    <property type="match status" value="1"/>
</dbReference>
<sequence>MTEFIINAVEQGSYIGILLLMALENIFPPVPSEVIMGLGGVLVGQGKMGFWPLLFAGTVGSTLGNYVWYWVGDKWGYERLRPFIDRFGRWLTMEWHDIERVTEFFQKHGQWAVFFARFLPVFRTMISLPAGLAHMSLRRFIAFTFVGSAIWNVFLIFAGTLLHTYLDGAQNMLGWIVAGFVGVGLAAYVWRLVTWKPRAQR</sequence>
<dbReference type="PANTHER" id="PTHR42709">
    <property type="entry name" value="ALKALINE PHOSPHATASE LIKE PROTEIN"/>
    <property type="match status" value="1"/>
</dbReference>
<dbReference type="Pfam" id="PF09335">
    <property type="entry name" value="VTT_dom"/>
    <property type="match status" value="1"/>
</dbReference>
<protein>
    <submittedName>
        <fullName evidence="8">DedA family protein</fullName>
    </submittedName>
</protein>
<evidence type="ECO:0000256" key="5">
    <source>
        <dbReference type="ARBA" id="ARBA00023136"/>
    </source>
</evidence>
<keyword evidence="4 6" id="KW-1133">Transmembrane helix</keyword>
<comment type="caution">
    <text evidence="8">The sequence shown here is derived from an EMBL/GenBank/DDBJ whole genome shotgun (WGS) entry which is preliminary data.</text>
</comment>
<dbReference type="InterPro" id="IPR032816">
    <property type="entry name" value="VTT_dom"/>
</dbReference>
<dbReference type="OrthoDB" id="9813426at2"/>
<evidence type="ECO:0000256" key="2">
    <source>
        <dbReference type="ARBA" id="ARBA00022475"/>
    </source>
</evidence>
<name>A0A6L7GF14_9SPHN</name>
<proteinExistence type="predicted"/>
<feature type="transmembrane region" description="Helical" evidence="6">
    <location>
        <begin position="172"/>
        <end position="193"/>
    </location>
</feature>
<keyword evidence="9" id="KW-1185">Reference proteome</keyword>
<dbReference type="EMBL" id="WTYU01000001">
    <property type="protein sequence ID" value="MXP14075.1"/>
    <property type="molecule type" value="Genomic_DNA"/>
</dbReference>
<keyword evidence="5 6" id="KW-0472">Membrane</keyword>
<keyword evidence="2" id="KW-1003">Cell membrane</keyword>
<evidence type="ECO:0000313" key="9">
    <source>
        <dbReference type="Proteomes" id="UP000473531"/>
    </source>
</evidence>
<evidence type="ECO:0000313" key="8">
    <source>
        <dbReference type="EMBL" id="MXP14075.1"/>
    </source>
</evidence>
<evidence type="ECO:0000256" key="4">
    <source>
        <dbReference type="ARBA" id="ARBA00022989"/>
    </source>
</evidence>
<feature type="transmembrane region" description="Helical" evidence="6">
    <location>
        <begin position="12"/>
        <end position="30"/>
    </location>
</feature>
<evidence type="ECO:0000259" key="7">
    <source>
        <dbReference type="Pfam" id="PF09335"/>
    </source>
</evidence>
<feature type="transmembrane region" description="Helical" evidence="6">
    <location>
        <begin position="140"/>
        <end position="166"/>
    </location>
</feature>
<keyword evidence="3 6" id="KW-0812">Transmembrane</keyword>
<comment type="subcellular location">
    <subcellularLocation>
        <location evidence="1">Cell membrane</location>
        <topology evidence="1">Multi-pass membrane protein</topology>
    </subcellularLocation>
</comment>
<feature type="transmembrane region" description="Helical" evidence="6">
    <location>
        <begin position="50"/>
        <end position="71"/>
    </location>
</feature>
<dbReference type="Proteomes" id="UP000473531">
    <property type="component" value="Unassembled WGS sequence"/>
</dbReference>
<organism evidence="8 9">
    <name type="scientific">Allopontixanthobacter confluentis</name>
    <dbReference type="NCBI Taxonomy" id="1849021"/>
    <lineage>
        <taxon>Bacteria</taxon>
        <taxon>Pseudomonadati</taxon>
        <taxon>Pseudomonadota</taxon>
        <taxon>Alphaproteobacteria</taxon>
        <taxon>Sphingomonadales</taxon>
        <taxon>Erythrobacteraceae</taxon>
        <taxon>Allopontixanthobacter</taxon>
    </lineage>
</organism>
<reference evidence="8 9" key="1">
    <citation type="submission" date="2019-12" db="EMBL/GenBank/DDBJ databases">
        <title>Genomic-based taxomic classification of the family Erythrobacteraceae.</title>
        <authorList>
            <person name="Xu L."/>
        </authorList>
    </citation>
    <scope>NUCLEOTIDE SEQUENCE [LARGE SCALE GENOMIC DNA]</scope>
    <source>
        <strain evidence="8 9">KCTC 52259</strain>
    </source>
</reference>
<feature type="domain" description="VTT" evidence="7">
    <location>
        <begin position="30"/>
        <end position="160"/>
    </location>
</feature>